<reference evidence="2 3" key="1">
    <citation type="journal article" date="2016" name="Nat. Commun.">
        <title>Thousands of microbial genomes shed light on interconnected biogeochemical processes in an aquifer system.</title>
        <authorList>
            <person name="Anantharaman K."/>
            <person name="Brown C.T."/>
            <person name="Hug L.A."/>
            <person name="Sharon I."/>
            <person name="Castelle C.J."/>
            <person name="Probst A.J."/>
            <person name="Thomas B.C."/>
            <person name="Singh A."/>
            <person name="Wilkins M.J."/>
            <person name="Karaoz U."/>
            <person name="Brodie E.L."/>
            <person name="Williams K.H."/>
            <person name="Hubbard S.S."/>
            <person name="Banfield J.F."/>
        </authorList>
    </citation>
    <scope>NUCLEOTIDE SEQUENCE [LARGE SCALE GENOMIC DNA]</scope>
</reference>
<evidence type="ECO:0000313" key="2">
    <source>
        <dbReference type="EMBL" id="OGM33992.1"/>
    </source>
</evidence>
<accession>A0A1F7Z327</accession>
<dbReference type="AlphaFoldDB" id="A0A1F7Z327"/>
<keyword evidence="1" id="KW-0472">Membrane</keyword>
<evidence type="ECO:0000256" key="1">
    <source>
        <dbReference type="SAM" id="Phobius"/>
    </source>
</evidence>
<gene>
    <name evidence="2" type="ORF">A3D01_03610</name>
</gene>
<keyword evidence="1" id="KW-1133">Transmembrane helix</keyword>
<sequence>MNNLPVSLNSDPLEIRKTLTSNKEQLPTTEPKFKEVDSQTLPQPSQEIAKTPPLKRKSFAKILVILLAFILLTFGGTLGYYYFAVYDQERFAREVLGFFKEIENEGSVLSNQTVKDNYDYQGAVEILETRKVFFQEQKEKISKIRPPYFGPYKSLISDFSEAFGIFVEASDESKDAAEFMFKLIKLKSSLDPKPSSFSQQTPTIAEIQTIYNEQVPKAKRIGDELFAENWPKSLETSMEELKTSWTKTKTALDTILIYVNSFDPGQPFETSELNQPPTGQVALAIDQVASFVRLLDDKINQADANSILTSPFSEDILKERVGNKAEKIQKQIDEINKKYGESVY</sequence>
<evidence type="ECO:0000313" key="3">
    <source>
        <dbReference type="Proteomes" id="UP000177169"/>
    </source>
</evidence>
<name>A0A1F7Z327_9BACT</name>
<feature type="transmembrane region" description="Helical" evidence="1">
    <location>
        <begin position="62"/>
        <end position="83"/>
    </location>
</feature>
<organism evidence="2 3">
    <name type="scientific">Candidatus Woesebacteria bacterium RIFCSPHIGHO2_02_FULL_39_13</name>
    <dbReference type="NCBI Taxonomy" id="1802505"/>
    <lineage>
        <taxon>Bacteria</taxon>
        <taxon>Candidatus Woeseibacteriota</taxon>
    </lineage>
</organism>
<dbReference type="Proteomes" id="UP000177169">
    <property type="component" value="Unassembled WGS sequence"/>
</dbReference>
<dbReference type="STRING" id="1802505.A3D01_03610"/>
<protein>
    <submittedName>
        <fullName evidence="2">Uncharacterized protein</fullName>
    </submittedName>
</protein>
<dbReference type="EMBL" id="MGGR01000010">
    <property type="protein sequence ID" value="OGM33992.1"/>
    <property type="molecule type" value="Genomic_DNA"/>
</dbReference>
<comment type="caution">
    <text evidence="2">The sequence shown here is derived from an EMBL/GenBank/DDBJ whole genome shotgun (WGS) entry which is preliminary data.</text>
</comment>
<proteinExistence type="predicted"/>
<keyword evidence="1" id="KW-0812">Transmembrane</keyword>